<evidence type="ECO:0000313" key="1">
    <source>
        <dbReference type="EMBL" id="RRT45210.1"/>
    </source>
</evidence>
<comment type="caution">
    <text evidence="1">The sequence shown here is derived from an EMBL/GenBank/DDBJ whole genome shotgun (WGS) entry which is preliminary data.</text>
</comment>
<name>A0A426Y0Q3_ENSVE</name>
<organism evidence="1 2">
    <name type="scientific">Ensete ventricosum</name>
    <name type="common">Abyssinian banana</name>
    <name type="synonym">Musa ensete</name>
    <dbReference type="NCBI Taxonomy" id="4639"/>
    <lineage>
        <taxon>Eukaryota</taxon>
        <taxon>Viridiplantae</taxon>
        <taxon>Streptophyta</taxon>
        <taxon>Embryophyta</taxon>
        <taxon>Tracheophyta</taxon>
        <taxon>Spermatophyta</taxon>
        <taxon>Magnoliopsida</taxon>
        <taxon>Liliopsida</taxon>
        <taxon>Zingiberales</taxon>
        <taxon>Musaceae</taxon>
        <taxon>Ensete</taxon>
    </lineage>
</organism>
<reference evidence="1 2" key="1">
    <citation type="journal article" date="2014" name="Agronomy (Basel)">
        <title>A Draft Genome Sequence for Ensete ventricosum, the Drought-Tolerant Tree Against Hunger.</title>
        <authorList>
            <person name="Harrison J."/>
            <person name="Moore K.A."/>
            <person name="Paszkiewicz K."/>
            <person name="Jones T."/>
            <person name="Grant M."/>
            <person name="Ambacheew D."/>
            <person name="Muzemil S."/>
            <person name="Studholme D.J."/>
        </authorList>
    </citation>
    <scope>NUCLEOTIDE SEQUENCE [LARGE SCALE GENOMIC DNA]</scope>
</reference>
<protein>
    <submittedName>
        <fullName evidence="1">Uncharacterized protein</fullName>
    </submittedName>
</protein>
<dbReference type="EMBL" id="AMZH03015983">
    <property type="protein sequence ID" value="RRT45210.1"/>
    <property type="molecule type" value="Genomic_DNA"/>
</dbReference>
<evidence type="ECO:0000313" key="2">
    <source>
        <dbReference type="Proteomes" id="UP000287651"/>
    </source>
</evidence>
<accession>A0A426Y0Q3</accession>
<dbReference type="AlphaFoldDB" id="A0A426Y0Q3"/>
<gene>
    <name evidence="1" type="ORF">B296_00055285</name>
</gene>
<proteinExistence type="predicted"/>
<sequence length="73" mass="7998">MERHDLALASARVQVFDLCLRKALCLCSMFHILCGLPSCNLGTSPSPPKLLCPSICIEFMVALTPTIPWVNPL</sequence>
<dbReference type="Proteomes" id="UP000287651">
    <property type="component" value="Unassembled WGS sequence"/>
</dbReference>